<dbReference type="EMBL" id="JAVREO010000005">
    <property type="protein sequence ID" value="MDT0266629.1"/>
    <property type="molecule type" value="Genomic_DNA"/>
</dbReference>
<dbReference type="RefSeq" id="WP_311666665.1">
    <property type="nucleotide sequence ID" value="NZ_JAVREO010000005.1"/>
</dbReference>
<evidence type="ECO:0000313" key="3">
    <source>
        <dbReference type="EMBL" id="MDT0266629.1"/>
    </source>
</evidence>
<feature type="region of interest" description="Disordered" evidence="1">
    <location>
        <begin position="1"/>
        <end position="27"/>
    </location>
</feature>
<keyword evidence="4" id="KW-1185">Reference proteome</keyword>
<dbReference type="InterPro" id="IPR039424">
    <property type="entry name" value="SBP_5"/>
</dbReference>
<dbReference type="Gene3D" id="3.40.190.10">
    <property type="entry name" value="Periplasmic binding protein-like II"/>
    <property type="match status" value="1"/>
</dbReference>
<organism evidence="3 4">
    <name type="scientific">Streptomyces chisholmiae</name>
    <dbReference type="NCBI Taxonomy" id="3075540"/>
    <lineage>
        <taxon>Bacteria</taxon>
        <taxon>Bacillati</taxon>
        <taxon>Actinomycetota</taxon>
        <taxon>Actinomycetes</taxon>
        <taxon>Kitasatosporales</taxon>
        <taxon>Streptomycetaceae</taxon>
        <taxon>Streptomyces</taxon>
    </lineage>
</organism>
<dbReference type="InterPro" id="IPR000914">
    <property type="entry name" value="SBP_5_dom"/>
</dbReference>
<gene>
    <name evidence="3" type="ORF">RM844_10015</name>
</gene>
<feature type="compositionally biased region" description="Pro residues" evidence="1">
    <location>
        <begin position="1"/>
        <end position="17"/>
    </location>
</feature>
<reference evidence="4" key="1">
    <citation type="submission" date="2023-07" db="EMBL/GenBank/DDBJ databases">
        <title>30 novel species of actinomycetes from the DSMZ collection.</title>
        <authorList>
            <person name="Nouioui I."/>
        </authorList>
    </citation>
    <scope>NUCLEOTIDE SEQUENCE [LARGE SCALE GENOMIC DNA]</scope>
    <source>
        <strain evidence="4">DSM 44915</strain>
    </source>
</reference>
<evidence type="ECO:0000313" key="4">
    <source>
        <dbReference type="Proteomes" id="UP001183410"/>
    </source>
</evidence>
<protein>
    <submittedName>
        <fullName evidence="3">ABC transporter substrate-binding protein</fullName>
    </submittedName>
</protein>
<dbReference type="SUPFAM" id="SSF53850">
    <property type="entry name" value="Periplasmic binding protein-like II"/>
    <property type="match status" value="1"/>
</dbReference>
<dbReference type="CDD" id="cd08492">
    <property type="entry name" value="PBP2_NikA_DppA_OppA_like_15"/>
    <property type="match status" value="1"/>
</dbReference>
<dbReference type="PANTHER" id="PTHR30290">
    <property type="entry name" value="PERIPLASMIC BINDING COMPONENT OF ABC TRANSPORTER"/>
    <property type="match status" value="1"/>
</dbReference>
<dbReference type="PIRSF" id="PIRSF002741">
    <property type="entry name" value="MppA"/>
    <property type="match status" value="1"/>
</dbReference>
<accession>A0ABU2JQ30</accession>
<comment type="caution">
    <text evidence="3">The sequence shown here is derived from an EMBL/GenBank/DDBJ whole genome shotgun (WGS) entry which is preliminary data.</text>
</comment>
<dbReference type="InterPro" id="IPR030678">
    <property type="entry name" value="Peptide/Ni-bd"/>
</dbReference>
<evidence type="ECO:0000256" key="1">
    <source>
        <dbReference type="SAM" id="MobiDB-lite"/>
    </source>
</evidence>
<name>A0ABU2JQ30_9ACTN</name>
<proteinExistence type="predicted"/>
<dbReference type="Proteomes" id="UP001183410">
    <property type="component" value="Unassembled WGS sequence"/>
</dbReference>
<feature type="domain" description="Solute-binding protein family 5" evidence="2">
    <location>
        <begin position="108"/>
        <end position="462"/>
    </location>
</feature>
<evidence type="ECO:0000259" key="2">
    <source>
        <dbReference type="Pfam" id="PF00496"/>
    </source>
</evidence>
<sequence length="559" mass="59746">MPTHSPSPAPAPPPPGAAPRTASPRRPRRLAAVAAALPLALLATACGGAEAGGAGGDAGEPRPGGTLAVGLNTSVACVDPHQNSSNVTIFVARQIADSLTDQDPETGEITPWLAESWEVSDDATAYTFHLRPGVTFSDGTPLDAAAVAANFDTIAELGPGVTPLASTYLDGYAGSEVLDEGTVTVSFDHPNVQFLQGTATITLGILAPATLELTPEQRCAGDLTAAGPFVIDSYQPDQRITLDRRDGYDWASPVLEHSGEAYVEGVSFEVVPEAGVRAGQLRNGELHVDTIPLTEDVPSFEGNGFGVVGRPYPGVGVNLIPNLERPLTGELNVRRAIQLGVDREEIVAGVFTEYDQVARNVITSATPFFEPLDGIAHDPDEAERLLSEAGWEPGADGIRERDGQRLELVALYHAGRQASPMMELVQSQLREIGVDLRIRLVAPAELAEAESSGDWDLWYSPFHRAEADSARAVFGFTGRNQNRAEAARPVDELLQRQSGEADPERRQRLIAEATQELVDQGYAIPLYELAGVMTHRDSVQGFHFEASSRLSLYDVWLAE</sequence>
<dbReference type="Gene3D" id="3.10.105.10">
    <property type="entry name" value="Dipeptide-binding Protein, Domain 3"/>
    <property type="match status" value="1"/>
</dbReference>
<dbReference type="Pfam" id="PF00496">
    <property type="entry name" value="SBP_bac_5"/>
    <property type="match status" value="1"/>
</dbReference>